<dbReference type="SUPFAM" id="SSF48350">
    <property type="entry name" value="GTPase activation domain, GAP"/>
    <property type="match status" value="1"/>
</dbReference>
<evidence type="ECO:0000313" key="5">
    <source>
        <dbReference type="EMBL" id="KAK9674583.1"/>
    </source>
</evidence>
<dbReference type="SMART" id="SM00324">
    <property type="entry name" value="RhoGAP"/>
    <property type="match status" value="1"/>
</dbReference>
<feature type="region of interest" description="Disordered" evidence="2">
    <location>
        <begin position="1"/>
        <end position="23"/>
    </location>
</feature>
<dbReference type="EMBL" id="JBDFQZ010000012">
    <property type="protein sequence ID" value="KAK9674583.1"/>
    <property type="molecule type" value="Genomic_DNA"/>
</dbReference>
<dbReference type="PROSITE" id="PS50238">
    <property type="entry name" value="RHOGAP"/>
    <property type="match status" value="1"/>
</dbReference>
<dbReference type="SMART" id="SM00285">
    <property type="entry name" value="PBD"/>
    <property type="match status" value="1"/>
</dbReference>
<dbReference type="InterPro" id="IPR000095">
    <property type="entry name" value="CRIB_dom"/>
</dbReference>
<dbReference type="InterPro" id="IPR000198">
    <property type="entry name" value="RhoGAP_dom"/>
</dbReference>
<comment type="caution">
    <text evidence="5">The sequence shown here is derived from an EMBL/GenBank/DDBJ whole genome shotgun (WGS) entry which is preliminary data.</text>
</comment>
<feature type="compositionally biased region" description="Basic and acidic residues" evidence="2">
    <location>
        <begin position="417"/>
        <end position="439"/>
    </location>
</feature>
<sequence length="499" mass="55030">MTEVVGIQSSCGSSIQNTSSNSSSCRPINDGLYQQHCIIQNLHNSKSSLSDVAYLQSNTAEADVEEEEEVGGGERKRRRQQQHQQQQEYEYEEVNNFVGLFVTAFRRSVFRCSSSCDIITNTNKQAAAAAAAGGAMEIGVPTNVRHVAHVTFDRFNGFLGLPLEFQPEVPTRPPSASTTVFGVSTNSMQLSFDTRGNSVPTILLMMQHRLYALGGLQAEGIFRINPDNGQEESVRDQLNRGLLPEDVDVHSLAGLIKAWFRELPTGVLDCLSSEQVLQSQTEEECTELARLLPPTEFALLDWAINLMSDVAQFEHLNKMNARNIAMVFAPNMTHMADPLTALMHAVQVMNFLKTLIEKTLREREDSIIESALDFIGQDPSSGDGHHYTLQTILEEASEADGDPCVPDNPVVDQDDSSSDKNCKKEKESFSSDPKNRENIGAKSGGPKCSKIGQTSIAKKAPLKDKQRHVVNVARSAEKAKGNSLVSSMNLRSERIEAWR</sequence>
<dbReference type="CDD" id="cd00132">
    <property type="entry name" value="CRIB"/>
    <property type="match status" value="1"/>
</dbReference>
<feature type="region of interest" description="Disordered" evidence="2">
    <location>
        <begin position="60"/>
        <end position="84"/>
    </location>
</feature>
<dbReference type="AlphaFoldDB" id="A0AAW1HF13"/>
<dbReference type="GO" id="GO:0007165">
    <property type="term" value="P:signal transduction"/>
    <property type="evidence" value="ECO:0007669"/>
    <property type="project" value="InterPro"/>
</dbReference>
<dbReference type="InterPro" id="IPR044785">
    <property type="entry name" value="RopGAP1-5"/>
</dbReference>
<evidence type="ECO:0000259" key="3">
    <source>
        <dbReference type="PROSITE" id="PS50108"/>
    </source>
</evidence>
<dbReference type="FunFam" id="1.10.555.10:FF:000046">
    <property type="entry name" value="Rho GTPase-activating protein 5"/>
    <property type="match status" value="1"/>
</dbReference>
<dbReference type="PROSITE" id="PS50108">
    <property type="entry name" value="CRIB"/>
    <property type="match status" value="1"/>
</dbReference>
<dbReference type="CDD" id="cd00159">
    <property type="entry name" value="RhoGAP"/>
    <property type="match status" value="1"/>
</dbReference>
<evidence type="ECO:0000256" key="2">
    <source>
        <dbReference type="SAM" id="MobiDB-lite"/>
    </source>
</evidence>
<feature type="domain" description="CRIB" evidence="3">
    <location>
        <begin position="138"/>
        <end position="151"/>
    </location>
</feature>
<protein>
    <submittedName>
        <fullName evidence="5">Uncharacterized protein</fullName>
    </submittedName>
</protein>
<feature type="region of interest" description="Disordered" evidence="2">
    <location>
        <begin position="398"/>
        <end position="499"/>
    </location>
</feature>
<feature type="compositionally biased region" description="Acidic residues" evidence="2">
    <location>
        <begin position="62"/>
        <end position="71"/>
    </location>
</feature>
<dbReference type="PANTHER" id="PTHR23177">
    <property type="entry name" value="MKIAA1688 PROTEIN"/>
    <property type="match status" value="1"/>
</dbReference>
<reference evidence="5" key="1">
    <citation type="submission" date="2024-03" db="EMBL/GenBank/DDBJ databases">
        <title>WGS assembly of Saponaria officinalis var. Norfolk2.</title>
        <authorList>
            <person name="Jenkins J."/>
            <person name="Shu S."/>
            <person name="Grimwood J."/>
            <person name="Barry K."/>
            <person name="Goodstein D."/>
            <person name="Schmutz J."/>
            <person name="Leebens-Mack J."/>
            <person name="Osbourn A."/>
        </authorList>
    </citation>
    <scope>NUCLEOTIDE SEQUENCE [LARGE SCALE GENOMIC DNA]</scope>
    <source>
        <strain evidence="5">JIC</strain>
    </source>
</reference>
<feature type="domain" description="Rho-GAP" evidence="4">
    <location>
        <begin position="188"/>
        <end position="363"/>
    </location>
</feature>
<dbReference type="PANTHER" id="PTHR23177:SF64">
    <property type="entry name" value="RHO GTPASE-ACTIVATING PROTEIN 1"/>
    <property type="match status" value="1"/>
</dbReference>
<name>A0AAW1HF13_SAPOF</name>
<keyword evidence="1" id="KW-0343">GTPase activation</keyword>
<dbReference type="Pfam" id="PF00620">
    <property type="entry name" value="RhoGAP"/>
    <property type="match status" value="1"/>
</dbReference>
<dbReference type="InterPro" id="IPR008936">
    <property type="entry name" value="Rho_GTPase_activation_prot"/>
</dbReference>
<evidence type="ECO:0000256" key="1">
    <source>
        <dbReference type="ARBA" id="ARBA00022468"/>
    </source>
</evidence>
<evidence type="ECO:0000259" key="4">
    <source>
        <dbReference type="PROSITE" id="PS50238"/>
    </source>
</evidence>
<organism evidence="5 6">
    <name type="scientific">Saponaria officinalis</name>
    <name type="common">Common soapwort</name>
    <name type="synonym">Lychnis saponaria</name>
    <dbReference type="NCBI Taxonomy" id="3572"/>
    <lineage>
        <taxon>Eukaryota</taxon>
        <taxon>Viridiplantae</taxon>
        <taxon>Streptophyta</taxon>
        <taxon>Embryophyta</taxon>
        <taxon>Tracheophyta</taxon>
        <taxon>Spermatophyta</taxon>
        <taxon>Magnoliopsida</taxon>
        <taxon>eudicotyledons</taxon>
        <taxon>Gunneridae</taxon>
        <taxon>Pentapetalae</taxon>
        <taxon>Caryophyllales</taxon>
        <taxon>Caryophyllaceae</taxon>
        <taxon>Caryophylleae</taxon>
        <taxon>Saponaria</taxon>
    </lineage>
</organism>
<dbReference type="GO" id="GO:0005096">
    <property type="term" value="F:GTPase activator activity"/>
    <property type="evidence" value="ECO:0007669"/>
    <property type="project" value="UniProtKB-KW"/>
</dbReference>
<dbReference type="Proteomes" id="UP001443914">
    <property type="component" value="Unassembled WGS sequence"/>
</dbReference>
<dbReference type="Pfam" id="PF00786">
    <property type="entry name" value="PBD"/>
    <property type="match status" value="1"/>
</dbReference>
<keyword evidence="6" id="KW-1185">Reference proteome</keyword>
<dbReference type="Gene3D" id="3.90.810.10">
    <property type="entry name" value="CRIB domain"/>
    <property type="match status" value="1"/>
</dbReference>
<dbReference type="Gene3D" id="1.10.555.10">
    <property type="entry name" value="Rho GTPase activation protein"/>
    <property type="match status" value="1"/>
</dbReference>
<proteinExistence type="predicted"/>
<evidence type="ECO:0000313" key="6">
    <source>
        <dbReference type="Proteomes" id="UP001443914"/>
    </source>
</evidence>
<feature type="compositionally biased region" description="Low complexity" evidence="2">
    <location>
        <begin position="8"/>
        <end position="23"/>
    </location>
</feature>
<gene>
    <name evidence="5" type="ORF">RND81_12G242300</name>
</gene>
<accession>A0AAW1HF13</accession>
<dbReference type="InterPro" id="IPR036936">
    <property type="entry name" value="CRIB_dom_sf"/>
</dbReference>